<dbReference type="SUPFAM" id="SSF141868">
    <property type="entry name" value="EAL domain-like"/>
    <property type="match status" value="1"/>
</dbReference>
<feature type="domain" description="EAL" evidence="2">
    <location>
        <begin position="359"/>
        <end position="619"/>
    </location>
</feature>
<dbReference type="InterPro" id="IPR035919">
    <property type="entry name" value="EAL_sf"/>
</dbReference>
<dbReference type="PANTHER" id="PTHR44757">
    <property type="entry name" value="DIGUANYLATE CYCLASE DGCP"/>
    <property type="match status" value="1"/>
</dbReference>
<dbReference type="Gene3D" id="3.30.70.270">
    <property type="match status" value="1"/>
</dbReference>
<dbReference type="PROSITE" id="PS50887">
    <property type="entry name" value="GGDEF"/>
    <property type="match status" value="1"/>
</dbReference>
<sequence length="630" mass="67763">MGDGQSGSPEPRPDPADRPGPPDRPGTGPAGGADAGRSATHPGRTAFAAAWARAVTGTCYVPMTQTELEAYLGGLTDRLAEALRAEPFHPRAGYQIGVDLIDAHIAAPEGLGRTVEVIDLRLLRDLGMSGADARDRLSRLLGTVATGYTRALRDRTLDEQESIRRAAMVARQQAETALRESEARFRHQATHDPLTGLPNRTLFTQSLDAVFAGPHRDRRLGVCFVDLDGFKMINDALGHQIGDRLLVSVADRLHRAVGGHLVARLGGDEFVILVEDSTCTEDVVRVADAALRAIAGPAIVEGHELTVSASAGIVERPVAGTTAGDVMRAADVTLHWAKDAGKGRWSLFDPVRNEEEITRYALSAAMPAAIDHGQFYLDYQPLVSLSDERILGVEALVRWRHPETGILRPDKFIGLAEETGLIVRLGGWALAEACREARRWLDLDPGAPFVSVNLAVRQVHDPGLVDEVLALLDHTGLPPGRLQLEITESALMSNSAGPVRALRTLYDRGIRIAIDDFGTGYSNLAYLRTLPVHELKIAGSFVEGLRRPYPDLATATDERILTTLVSLAHTLGLTVTAEGVETAWQAERLRAIGCDTAQGYLFGRPGPADDITARLGRPVGTTVVGSRPTP</sequence>
<dbReference type="Proteomes" id="UP000680866">
    <property type="component" value="Chromosome"/>
</dbReference>
<dbReference type="NCBIfam" id="TIGR00254">
    <property type="entry name" value="GGDEF"/>
    <property type="match status" value="1"/>
</dbReference>
<dbReference type="InterPro" id="IPR000160">
    <property type="entry name" value="GGDEF_dom"/>
</dbReference>
<accession>A0A810MR95</accession>
<evidence type="ECO:0000259" key="2">
    <source>
        <dbReference type="PROSITE" id="PS50883"/>
    </source>
</evidence>
<dbReference type="PROSITE" id="PS50883">
    <property type="entry name" value="EAL"/>
    <property type="match status" value="1"/>
</dbReference>
<feature type="domain" description="GGDEF" evidence="3">
    <location>
        <begin position="218"/>
        <end position="350"/>
    </location>
</feature>
<dbReference type="KEGG" id="pry:Prubr_04630"/>
<dbReference type="SMART" id="SM00052">
    <property type="entry name" value="EAL"/>
    <property type="match status" value="1"/>
</dbReference>
<dbReference type="PANTHER" id="PTHR44757:SF2">
    <property type="entry name" value="BIOFILM ARCHITECTURE MAINTENANCE PROTEIN MBAA"/>
    <property type="match status" value="1"/>
</dbReference>
<protein>
    <recommendedName>
        <fullName evidence="6">Diguanylate cyclase/phosphodiesterase</fullName>
    </recommendedName>
</protein>
<dbReference type="InterPro" id="IPR001633">
    <property type="entry name" value="EAL_dom"/>
</dbReference>
<keyword evidence="5" id="KW-1185">Reference proteome</keyword>
<reference evidence="4" key="1">
    <citation type="submission" date="2020-08" db="EMBL/GenBank/DDBJ databases">
        <title>Whole genome shotgun sequence of Polymorphospora rubra NBRC 101157.</title>
        <authorList>
            <person name="Komaki H."/>
            <person name="Tamura T."/>
        </authorList>
    </citation>
    <scope>NUCLEOTIDE SEQUENCE</scope>
    <source>
        <strain evidence="4">NBRC 101157</strain>
    </source>
</reference>
<dbReference type="Pfam" id="PF00990">
    <property type="entry name" value="GGDEF"/>
    <property type="match status" value="1"/>
</dbReference>
<evidence type="ECO:0000256" key="1">
    <source>
        <dbReference type="SAM" id="MobiDB-lite"/>
    </source>
</evidence>
<dbReference type="InterPro" id="IPR029787">
    <property type="entry name" value="Nucleotide_cyclase"/>
</dbReference>
<dbReference type="SMART" id="SM00267">
    <property type="entry name" value="GGDEF"/>
    <property type="match status" value="1"/>
</dbReference>
<evidence type="ECO:0008006" key="6">
    <source>
        <dbReference type="Google" id="ProtNLM"/>
    </source>
</evidence>
<proteinExistence type="predicted"/>
<organism evidence="4 5">
    <name type="scientific">Polymorphospora rubra</name>
    <dbReference type="NCBI Taxonomy" id="338584"/>
    <lineage>
        <taxon>Bacteria</taxon>
        <taxon>Bacillati</taxon>
        <taxon>Actinomycetota</taxon>
        <taxon>Actinomycetes</taxon>
        <taxon>Micromonosporales</taxon>
        <taxon>Micromonosporaceae</taxon>
        <taxon>Polymorphospora</taxon>
    </lineage>
</organism>
<dbReference type="Gene3D" id="3.20.20.450">
    <property type="entry name" value="EAL domain"/>
    <property type="match status" value="1"/>
</dbReference>
<gene>
    <name evidence="4" type="ORF">Prubr_04630</name>
</gene>
<dbReference type="CDD" id="cd01949">
    <property type="entry name" value="GGDEF"/>
    <property type="match status" value="1"/>
</dbReference>
<dbReference type="InterPro" id="IPR043128">
    <property type="entry name" value="Rev_trsase/Diguanyl_cyclase"/>
</dbReference>
<name>A0A810MR95_9ACTN</name>
<feature type="compositionally biased region" description="Basic and acidic residues" evidence="1">
    <location>
        <begin position="11"/>
        <end position="21"/>
    </location>
</feature>
<dbReference type="CDD" id="cd01948">
    <property type="entry name" value="EAL"/>
    <property type="match status" value="1"/>
</dbReference>
<dbReference type="AlphaFoldDB" id="A0A810MR95"/>
<dbReference type="EMBL" id="AP023359">
    <property type="protein sequence ID" value="BCJ63442.1"/>
    <property type="molecule type" value="Genomic_DNA"/>
</dbReference>
<dbReference type="InterPro" id="IPR052155">
    <property type="entry name" value="Biofilm_reg_signaling"/>
</dbReference>
<evidence type="ECO:0000313" key="4">
    <source>
        <dbReference type="EMBL" id="BCJ63442.1"/>
    </source>
</evidence>
<evidence type="ECO:0000259" key="3">
    <source>
        <dbReference type="PROSITE" id="PS50887"/>
    </source>
</evidence>
<feature type="region of interest" description="Disordered" evidence="1">
    <location>
        <begin position="1"/>
        <end position="41"/>
    </location>
</feature>
<dbReference type="SUPFAM" id="SSF55073">
    <property type="entry name" value="Nucleotide cyclase"/>
    <property type="match status" value="1"/>
</dbReference>
<dbReference type="Pfam" id="PF00563">
    <property type="entry name" value="EAL"/>
    <property type="match status" value="1"/>
</dbReference>
<evidence type="ECO:0000313" key="5">
    <source>
        <dbReference type="Proteomes" id="UP000680866"/>
    </source>
</evidence>